<dbReference type="Proteomes" id="UP001359308">
    <property type="component" value="Chromosome"/>
</dbReference>
<keyword evidence="4" id="KW-0479">Metal-binding</keyword>
<keyword evidence="4" id="KW-0349">Heme</keyword>
<dbReference type="CDD" id="cd07302">
    <property type="entry name" value="CHD"/>
    <property type="match status" value="1"/>
</dbReference>
<keyword evidence="4" id="KW-0561">Oxygen transport</keyword>
<keyword evidence="2" id="KW-1003">Cell membrane</keyword>
<dbReference type="PROSITE" id="PS01033">
    <property type="entry name" value="GLOBIN"/>
    <property type="match status" value="1"/>
</dbReference>
<dbReference type="RefSeq" id="WP_198322415.1">
    <property type="nucleotide sequence ID" value="NZ_CP104311.1"/>
</dbReference>
<dbReference type="SMART" id="SM00044">
    <property type="entry name" value="CYCc"/>
    <property type="match status" value="1"/>
</dbReference>
<feature type="domain" description="2Fe-2S ferredoxin-type" evidence="7">
    <location>
        <begin position="2"/>
        <end position="96"/>
    </location>
</feature>
<accession>A0ABZ2F7F8</accession>
<evidence type="ECO:0000256" key="4">
    <source>
        <dbReference type="RuleBase" id="RU000356"/>
    </source>
</evidence>
<keyword evidence="4" id="KW-0408">Iron</keyword>
<evidence type="ECO:0000259" key="6">
    <source>
        <dbReference type="PROSITE" id="PS50125"/>
    </source>
</evidence>
<dbReference type="Gene3D" id="3.30.70.1230">
    <property type="entry name" value="Nucleotide cyclase"/>
    <property type="match status" value="1"/>
</dbReference>
<dbReference type="Gene3D" id="3.10.20.30">
    <property type="match status" value="1"/>
</dbReference>
<evidence type="ECO:0000259" key="5">
    <source>
        <dbReference type="PROSITE" id="PS01033"/>
    </source>
</evidence>
<keyword evidence="3" id="KW-0472">Membrane</keyword>
<dbReference type="InterPro" id="IPR050697">
    <property type="entry name" value="Adenylyl/Guanylyl_Cyclase_3/4"/>
</dbReference>
<protein>
    <submittedName>
        <fullName evidence="8">Globin domain-containing protein</fullName>
    </submittedName>
</protein>
<dbReference type="Pfam" id="PF00211">
    <property type="entry name" value="Guanylate_cyc"/>
    <property type="match status" value="1"/>
</dbReference>
<dbReference type="CDD" id="cd12131">
    <property type="entry name" value="HGbI-like"/>
    <property type="match status" value="1"/>
</dbReference>
<evidence type="ECO:0000256" key="2">
    <source>
        <dbReference type="ARBA" id="ARBA00022475"/>
    </source>
</evidence>
<dbReference type="PROSITE" id="PS51085">
    <property type="entry name" value="2FE2S_FER_2"/>
    <property type="match status" value="1"/>
</dbReference>
<dbReference type="InterPro" id="IPR001054">
    <property type="entry name" value="A/G_cyclase"/>
</dbReference>
<gene>
    <name evidence="8" type="ORF">N4J17_00690</name>
</gene>
<organism evidence="8 9">
    <name type="scientific">Methylococcus capsulatus</name>
    <dbReference type="NCBI Taxonomy" id="414"/>
    <lineage>
        <taxon>Bacteria</taxon>
        <taxon>Pseudomonadati</taxon>
        <taxon>Pseudomonadota</taxon>
        <taxon>Gammaproteobacteria</taxon>
        <taxon>Methylococcales</taxon>
        <taxon>Methylococcaceae</taxon>
        <taxon>Methylococcus</taxon>
    </lineage>
</organism>
<evidence type="ECO:0000256" key="3">
    <source>
        <dbReference type="ARBA" id="ARBA00023136"/>
    </source>
</evidence>
<dbReference type="InterPro" id="IPR001041">
    <property type="entry name" value="2Fe-2S_ferredoxin-type"/>
</dbReference>
<dbReference type="InterPro" id="IPR029787">
    <property type="entry name" value="Nucleotide_cyclase"/>
</dbReference>
<dbReference type="InterPro" id="IPR036010">
    <property type="entry name" value="2Fe-2S_ferredoxin-like_sf"/>
</dbReference>
<sequence>MPKVTYFHEITFEDIPEGQTLLDVSIHHRIPHLHQCGGQARCTTCRIQILDGLSNVSPRSPLEEKVASERGWDEFTRLACQTHVHGDVVVRRLLDNSQDIIVLDLEELHGGSAGEGKELDLAVLFSDIRDFTTHSEQNLPYDIVHMLNRYFTAAAEPVLNNNGFIDKYIGDGILAAFGTRDESPETACRNAVRAALGMLEAARRLAPTLEQQFHVPLHIGIGIHFGTAILGRIGHPGKRQITVIGDTVNTASRIESMTKQFATPILLSDSVVSQLPGALQLDPPFAVPLKGKTTPMQLYPCRGFTAPDTIFLVQSSFDNLVPRAAAFGDRFYANLFDTYPELRPMFRSDLTAQSKMLMSILSSAVKGLNRMPEIVGGLRALGKRHHEYGVSRIDYDKVSRVLIGTLEEFLAEEFTPEVQHAWRTVYGMIAETMIEAAEN</sequence>
<keyword evidence="9" id="KW-1185">Reference proteome</keyword>
<dbReference type="Pfam" id="PF00111">
    <property type="entry name" value="Fer2"/>
    <property type="match status" value="1"/>
</dbReference>
<feature type="domain" description="Guanylate cyclase" evidence="6">
    <location>
        <begin position="122"/>
        <end position="255"/>
    </location>
</feature>
<comment type="similarity">
    <text evidence="4">Belongs to the globin family.</text>
</comment>
<proteinExistence type="inferred from homology"/>
<evidence type="ECO:0000313" key="8">
    <source>
        <dbReference type="EMBL" id="WWF02177.1"/>
    </source>
</evidence>
<dbReference type="InterPro" id="IPR012292">
    <property type="entry name" value="Globin/Proto"/>
</dbReference>
<dbReference type="Gene3D" id="1.10.490.10">
    <property type="entry name" value="Globins"/>
    <property type="match status" value="1"/>
</dbReference>
<keyword evidence="4" id="KW-0813">Transport</keyword>
<reference evidence="8 9" key="1">
    <citation type="submission" date="2022-09" db="EMBL/GenBank/DDBJ databases">
        <authorList>
            <person name="Giprobiosintez L."/>
        </authorList>
    </citation>
    <scope>NUCLEOTIDE SEQUENCE [LARGE SCALE GENOMIC DNA]</scope>
    <source>
        <strain evidence="9">VKPM-B-12549 (GBS-15)</strain>
    </source>
</reference>
<dbReference type="InterPro" id="IPR000971">
    <property type="entry name" value="Globin"/>
</dbReference>
<feature type="domain" description="Globin" evidence="5">
    <location>
        <begin position="303"/>
        <end position="438"/>
    </location>
</feature>
<dbReference type="SUPFAM" id="SSF55073">
    <property type="entry name" value="Nucleotide cyclase"/>
    <property type="match status" value="1"/>
</dbReference>
<dbReference type="Pfam" id="PF00042">
    <property type="entry name" value="Globin"/>
    <property type="match status" value="1"/>
</dbReference>
<dbReference type="InterPro" id="IPR012675">
    <property type="entry name" value="Beta-grasp_dom_sf"/>
</dbReference>
<dbReference type="InterPro" id="IPR009050">
    <property type="entry name" value="Globin-like_sf"/>
</dbReference>
<comment type="subcellular location">
    <subcellularLocation>
        <location evidence="1">Cell membrane</location>
        <topology evidence="1">Multi-pass membrane protein</topology>
    </subcellularLocation>
</comment>
<dbReference type="EMBL" id="CP104311">
    <property type="protein sequence ID" value="WWF02177.1"/>
    <property type="molecule type" value="Genomic_DNA"/>
</dbReference>
<dbReference type="PANTHER" id="PTHR43081">
    <property type="entry name" value="ADENYLATE CYCLASE, TERMINAL-DIFFERENTIATION SPECIFIC-RELATED"/>
    <property type="match status" value="1"/>
</dbReference>
<name>A0ABZ2F7F8_METCP</name>
<dbReference type="PANTHER" id="PTHR43081:SF17">
    <property type="entry name" value="BLL5647 PROTEIN"/>
    <property type="match status" value="1"/>
</dbReference>
<dbReference type="SUPFAM" id="SSF54292">
    <property type="entry name" value="2Fe-2S ferredoxin-like"/>
    <property type="match status" value="1"/>
</dbReference>
<dbReference type="PROSITE" id="PS50125">
    <property type="entry name" value="GUANYLATE_CYCLASE_2"/>
    <property type="match status" value="1"/>
</dbReference>
<evidence type="ECO:0000256" key="1">
    <source>
        <dbReference type="ARBA" id="ARBA00004651"/>
    </source>
</evidence>
<dbReference type="CDD" id="cd00207">
    <property type="entry name" value="fer2"/>
    <property type="match status" value="1"/>
</dbReference>
<dbReference type="SUPFAM" id="SSF46458">
    <property type="entry name" value="Globin-like"/>
    <property type="match status" value="1"/>
</dbReference>
<evidence type="ECO:0000313" key="9">
    <source>
        <dbReference type="Proteomes" id="UP001359308"/>
    </source>
</evidence>
<evidence type="ECO:0000259" key="7">
    <source>
        <dbReference type="PROSITE" id="PS51085"/>
    </source>
</evidence>